<accession>A0A6B8RP15</accession>
<name>A0A6B8RP15_9BACL</name>
<dbReference type="InterPro" id="IPR036278">
    <property type="entry name" value="Sialidase_sf"/>
</dbReference>
<dbReference type="OrthoDB" id="6987826at2"/>
<evidence type="ECO:0000313" key="1">
    <source>
        <dbReference type="EMBL" id="QGQ97544.1"/>
    </source>
</evidence>
<dbReference type="RefSeq" id="WP_155702649.1">
    <property type="nucleotide sequence ID" value="NZ_CP034235.1"/>
</dbReference>
<dbReference type="AlphaFoldDB" id="A0A6B8RP15"/>
<evidence type="ECO:0000313" key="2">
    <source>
        <dbReference type="Proteomes" id="UP000426246"/>
    </source>
</evidence>
<dbReference type="EMBL" id="CP034235">
    <property type="protein sequence ID" value="QGQ97544.1"/>
    <property type="molecule type" value="Genomic_DNA"/>
</dbReference>
<sequence length="654" mass="74397">MKKIIVTMVLIGLLFCTLGKTIFAEGVDSNAKVKMDDVADALSIYYPEFNNYIVDKHANRIDAVSIKLNNKTYYIEAKKPYVLIDKVKINFDLNAEWKRDGFNIEQEGMYVQLSAIAKLLKVDAIDLLKEIRKDSDYNDILFDKSLGYVAVGNNGLINYSLDGESWVEENYNSSDNLKAIAFGNKKMIVVGNYGTILSSENGKKWNVMNIDLPKIKDFLGGKLAMTFKDNHQKYYNISLNLDIKLNKNEVIYNDVIWDGKQFIAVGYVTISTFKADVQHHIIARSKDGVKWNISRINDNNYSGIIYSLKSISYNGKKYVAVSNGYILFSDDLIKWKINEDLKGDLIKIISKKDMFVAIGWDGAIGTSKSKQRTTGVIYMSKDAKTWKEVLPNKDFGMYPVYEEDYNYNGFRMFNLLSVNWDSSKLVIGSDCGFSFNSNGDLNWKISTNFCDSSDGFFSIGLGKKGISTNITGIAYDGEKYIGVGTKGTILASRSLNQWRVVVPVPILITPKIEKVDRVSYDTFSIKAINGNNLNEFFETIKDEELPFSNIFSYLYIDDKRYELSTAGYYIGEDGSVREHIGEYIGKPFSHSDAEKILDYIVKIKIKEVLDLKDVPETLFKIVRETLEIYYLTIDKTLEVINNQTLNNEIENLER</sequence>
<protein>
    <submittedName>
        <fullName evidence="1">Uncharacterized protein</fullName>
    </submittedName>
</protein>
<dbReference type="SUPFAM" id="SSF50939">
    <property type="entry name" value="Sialidases"/>
    <property type="match status" value="1"/>
</dbReference>
<organism evidence="1 2">
    <name type="scientific">Paenibacillus psychroresistens</name>
    <dbReference type="NCBI Taxonomy" id="1778678"/>
    <lineage>
        <taxon>Bacteria</taxon>
        <taxon>Bacillati</taxon>
        <taxon>Bacillota</taxon>
        <taxon>Bacilli</taxon>
        <taxon>Bacillales</taxon>
        <taxon>Paenibacillaceae</taxon>
        <taxon>Paenibacillus</taxon>
    </lineage>
</organism>
<reference evidence="2" key="1">
    <citation type="submission" date="2018-11" db="EMBL/GenBank/DDBJ databases">
        <title>Complete genome sequence of Paenibacillus sp. ML311-T8.</title>
        <authorList>
            <person name="Nam Y.-D."/>
            <person name="Kang J."/>
            <person name="Chung W.-H."/>
            <person name="Park Y.S."/>
        </authorList>
    </citation>
    <scope>NUCLEOTIDE SEQUENCE [LARGE SCALE GENOMIC DNA]</scope>
    <source>
        <strain evidence="2">ML311-T8</strain>
    </source>
</reference>
<dbReference type="KEGG" id="ppsc:EHS13_22965"/>
<proteinExistence type="predicted"/>
<dbReference type="Proteomes" id="UP000426246">
    <property type="component" value="Chromosome"/>
</dbReference>
<keyword evidence="2" id="KW-1185">Reference proteome</keyword>
<gene>
    <name evidence="1" type="ORF">EHS13_22965</name>
</gene>